<evidence type="ECO:0000256" key="4">
    <source>
        <dbReference type="RuleBase" id="RU003707"/>
    </source>
</evidence>
<name>A0A1H0SFH9_9ACTN</name>
<reference evidence="5 6" key="1">
    <citation type="submission" date="2016-10" db="EMBL/GenBank/DDBJ databases">
        <authorList>
            <person name="de Groot N.N."/>
        </authorList>
    </citation>
    <scope>NUCLEOTIDE SEQUENCE [LARGE SCALE GENOMIC DNA]</scope>
    <source>
        <strain evidence="6">P4-7,KCTC 19426,CECT 7604</strain>
    </source>
</reference>
<keyword evidence="3" id="KW-0456">Lyase</keyword>
<evidence type="ECO:0000313" key="6">
    <source>
        <dbReference type="Proteomes" id="UP000198741"/>
    </source>
</evidence>
<proteinExistence type="inferred from homology"/>
<evidence type="ECO:0000313" key="5">
    <source>
        <dbReference type="EMBL" id="SDP40450.1"/>
    </source>
</evidence>
<dbReference type="EMBL" id="LT629710">
    <property type="protein sequence ID" value="SDP40450.1"/>
    <property type="molecule type" value="Genomic_DNA"/>
</dbReference>
<dbReference type="PANTHER" id="PTHR11941:SF169">
    <property type="entry name" value="(7AS)-7A-METHYL-1,5-DIOXO-2,3,5,6,7,7A-HEXAHYDRO-1H-INDENE-CARBOXYL-COA HYDROLASE"/>
    <property type="match status" value="1"/>
</dbReference>
<keyword evidence="2" id="KW-0443">Lipid metabolism</keyword>
<dbReference type="GO" id="GO:0016829">
    <property type="term" value="F:lyase activity"/>
    <property type="evidence" value="ECO:0007669"/>
    <property type="project" value="UniProtKB-KW"/>
</dbReference>
<dbReference type="Pfam" id="PF00378">
    <property type="entry name" value="ECH_1"/>
    <property type="match status" value="1"/>
</dbReference>
<protein>
    <submittedName>
        <fullName evidence="5">Enoyl-CoA hydratase/carnithine racemase</fullName>
    </submittedName>
</protein>
<dbReference type="Proteomes" id="UP000198741">
    <property type="component" value="Chromosome I"/>
</dbReference>
<evidence type="ECO:0000256" key="3">
    <source>
        <dbReference type="ARBA" id="ARBA00023239"/>
    </source>
</evidence>
<dbReference type="InterPro" id="IPR001753">
    <property type="entry name" value="Enoyl-CoA_hydra/iso"/>
</dbReference>
<keyword evidence="6" id="KW-1185">Reference proteome</keyword>
<dbReference type="PANTHER" id="PTHR11941">
    <property type="entry name" value="ENOYL-COA HYDRATASE-RELATED"/>
    <property type="match status" value="1"/>
</dbReference>
<dbReference type="STRING" id="1090615.SAMN04515671_4075"/>
<dbReference type="Gene3D" id="3.90.226.10">
    <property type="entry name" value="2-enoyl-CoA Hydratase, Chain A, domain 1"/>
    <property type="match status" value="1"/>
</dbReference>
<accession>A0A1H0SFH9</accession>
<dbReference type="SUPFAM" id="SSF52096">
    <property type="entry name" value="ClpP/crotonase"/>
    <property type="match status" value="1"/>
</dbReference>
<organism evidence="5 6">
    <name type="scientific">Nakamurella panacisegetis</name>
    <dbReference type="NCBI Taxonomy" id="1090615"/>
    <lineage>
        <taxon>Bacteria</taxon>
        <taxon>Bacillati</taxon>
        <taxon>Actinomycetota</taxon>
        <taxon>Actinomycetes</taxon>
        <taxon>Nakamurellales</taxon>
        <taxon>Nakamurellaceae</taxon>
        <taxon>Nakamurella</taxon>
    </lineage>
</organism>
<dbReference type="GO" id="GO:0006635">
    <property type="term" value="P:fatty acid beta-oxidation"/>
    <property type="evidence" value="ECO:0007669"/>
    <property type="project" value="TreeGrafter"/>
</dbReference>
<dbReference type="InterPro" id="IPR018376">
    <property type="entry name" value="Enoyl-CoA_hyd/isom_CS"/>
</dbReference>
<dbReference type="AlphaFoldDB" id="A0A1H0SFH9"/>
<gene>
    <name evidence="5" type="ORF">SAMN04515671_4075</name>
</gene>
<dbReference type="InterPro" id="IPR029045">
    <property type="entry name" value="ClpP/crotonase-like_dom_sf"/>
</dbReference>
<comment type="similarity">
    <text evidence="1 4">Belongs to the enoyl-CoA hydratase/isomerase family.</text>
</comment>
<evidence type="ECO:0000256" key="1">
    <source>
        <dbReference type="ARBA" id="ARBA00005254"/>
    </source>
</evidence>
<dbReference type="CDD" id="cd06558">
    <property type="entry name" value="crotonase-like"/>
    <property type="match status" value="1"/>
</dbReference>
<evidence type="ECO:0000256" key="2">
    <source>
        <dbReference type="ARBA" id="ARBA00023098"/>
    </source>
</evidence>
<dbReference type="PROSITE" id="PS00166">
    <property type="entry name" value="ENOYL_COA_HYDRATASE"/>
    <property type="match status" value="1"/>
</dbReference>
<sequence>MSAPTDESPFDTDLLTRGRLVASTAGPVLTITLNRPDIRNAQLPATWEALAHIGSRVPAETRVVVLTGAGEAFSAGLDRSILAPSPDSVLFQVASAPDAVAHNMIADFQRGFTWLSDPSFVSVAAVQGYAIGAGFQLALACDLLVAADDAQFSMAEVTLGLVPDLTGTGRLTRAVGFQRALEICATGRRVSAGEAVQIGLALTAVPADDLERAVADLTDALLSSPVEAVRAVTRLIGSAVTATPADQLQAEQHEQLNRLRELAAGAGQ</sequence>